<feature type="transmembrane region" description="Helical" evidence="1">
    <location>
        <begin position="42"/>
        <end position="62"/>
    </location>
</feature>
<protein>
    <submittedName>
        <fullName evidence="2">Uncharacterized protein</fullName>
    </submittedName>
</protein>
<evidence type="ECO:0000313" key="2">
    <source>
        <dbReference type="EMBL" id="MBB4743687.1"/>
    </source>
</evidence>
<organism evidence="2 3">
    <name type="scientific">Actinoplanes octamycinicus</name>
    <dbReference type="NCBI Taxonomy" id="135948"/>
    <lineage>
        <taxon>Bacteria</taxon>
        <taxon>Bacillati</taxon>
        <taxon>Actinomycetota</taxon>
        <taxon>Actinomycetes</taxon>
        <taxon>Micromonosporales</taxon>
        <taxon>Micromonosporaceae</taxon>
        <taxon>Actinoplanes</taxon>
    </lineage>
</organism>
<comment type="caution">
    <text evidence="2">The sequence shown here is derived from an EMBL/GenBank/DDBJ whole genome shotgun (WGS) entry which is preliminary data.</text>
</comment>
<evidence type="ECO:0000313" key="3">
    <source>
        <dbReference type="Proteomes" id="UP000546162"/>
    </source>
</evidence>
<sequence>MRQELKNLTFSEHSEWFGLGPLALAVLAGVRAFAADESFARWAWGIIAAGLLVACAVFVVWARRQRVSTR</sequence>
<dbReference type="AlphaFoldDB" id="A0A7W7MB62"/>
<dbReference type="Proteomes" id="UP000546162">
    <property type="component" value="Unassembled WGS sequence"/>
</dbReference>
<proteinExistence type="predicted"/>
<reference evidence="2 3" key="1">
    <citation type="submission" date="2020-08" db="EMBL/GenBank/DDBJ databases">
        <title>Sequencing the genomes of 1000 actinobacteria strains.</title>
        <authorList>
            <person name="Klenk H.-P."/>
        </authorList>
    </citation>
    <scope>NUCLEOTIDE SEQUENCE [LARGE SCALE GENOMIC DNA]</scope>
    <source>
        <strain evidence="2 3">DSM 45809</strain>
    </source>
</reference>
<accession>A0A7W7MB62</accession>
<gene>
    <name evidence="2" type="ORF">BJY16_007146</name>
</gene>
<keyword evidence="1" id="KW-0812">Transmembrane</keyword>
<keyword evidence="1" id="KW-0472">Membrane</keyword>
<keyword evidence="1" id="KW-1133">Transmembrane helix</keyword>
<keyword evidence="3" id="KW-1185">Reference proteome</keyword>
<dbReference type="EMBL" id="JACHNB010000001">
    <property type="protein sequence ID" value="MBB4743687.1"/>
    <property type="molecule type" value="Genomic_DNA"/>
</dbReference>
<evidence type="ECO:0000256" key="1">
    <source>
        <dbReference type="SAM" id="Phobius"/>
    </source>
</evidence>
<name>A0A7W7MB62_9ACTN</name>
<dbReference type="RefSeq" id="WP_185043946.1">
    <property type="nucleotide sequence ID" value="NZ_BAABFG010000005.1"/>
</dbReference>